<evidence type="ECO:0000256" key="8">
    <source>
        <dbReference type="HAMAP-Rule" id="MF_00316"/>
    </source>
</evidence>
<keyword evidence="3 8" id="KW-0479">Metal-binding</keyword>
<keyword evidence="10" id="KW-0548">Nucleotidyltransferase</keyword>
<gene>
    <name evidence="8" type="primary">mobA</name>
    <name evidence="10" type="ORF">C6Y45_03740</name>
</gene>
<accession>A0A2T4U8P3</accession>
<dbReference type="GO" id="GO:0006777">
    <property type="term" value="P:Mo-molybdopterin cofactor biosynthetic process"/>
    <property type="evidence" value="ECO:0007669"/>
    <property type="project" value="UniProtKB-KW"/>
</dbReference>
<dbReference type="OrthoDB" id="9788394at2"/>
<dbReference type="GO" id="GO:0005737">
    <property type="term" value="C:cytoplasm"/>
    <property type="evidence" value="ECO:0007669"/>
    <property type="project" value="UniProtKB-SubCell"/>
</dbReference>
<comment type="domain">
    <text evidence="8">The N-terminal domain determines nucleotide recognition and specific binding, while the C-terminal domain determines the specific binding to the target protein.</text>
</comment>
<evidence type="ECO:0000256" key="1">
    <source>
        <dbReference type="ARBA" id="ARBA00022490"/>
    </source>
</evidence>
<dbReference type="HAMAP" id="MF_00316">
    <property type="entry name" value="MobA"/>
    <property type="match status" value="1"/>
</dbReference>
<protein>
    <recommendedName>
        <fullName evidence="8">Probable molybdenum cofactor guanylyltransferase</fullName>
        <shortName evidence="8">MoCo guanylyltransferase</shortName>
        <ecNumber evidence="8">2.7.7.77</ecNumber>
    </recommendedName>
    <alternativeName>
        <fullName evidence="8">GTP:molybdopterin guanylyltransferase</fullName>
    </alternativeName>
    <alternativeName>
        <fullName evidence="8">Mo-MPT guanylyltransferase</fullName>
    </alternativeName>
    <alternativeName>
        <fullName evidence="8">Molybdopterin guanylyltransferase</fullName>
    </alternativeName>
    <alternativeName>
        <fullName evidence="8">Molybdopterin-guanine dinucleotide synthase</fullName>
        <shortName evidence="8">MGD synthase</shortName>
    </alternativeName>
</protein>
<dbReference type="InterPro" id="IPR029044">
    <property type="entry name" value="Nucleotide-diphossugar_trans"/>
</dbReference>
<reference evidence="10 11" key="1">
    <citation type="submission" date="2018-03" db="EMBL/GenBank/DDBJ databases">
        <title>Alkalicoccus saliphilus sp. nov., isolated from a mineral pool.</title>
        <authorList>
            <person name="Zhao B."/>
        </authorList>
    </citation>
    <scope>NUCLEOTIDE SEQUENCE [LARGE SCALE GENOMIC DNA]</scope>
    <source>
        <strain evidence="10 11">6AG</strain>
    </source>
</reference>
<proteinExistence type="inferred from homology"/>
<comment type="similarity">
    <text evidence="8">Belongs to the MobA family.</text>
</comment>
<dbReference type="PANTHER" id="PTHR19136">
    <property type="entry name" value="MOLYBDENUM COFACTOR GUANYLYLTRANSFERASE"/>
    <property type="match status" value="1"/>
</dbReference>
<dbReference type="Gene3D" id="3.90.550.10">
    <property type="entry name" value="Spore Coat Polysaccharide Biosynthesis Protein SpsA, Chain A"/>
    <property type="match status" value="1"/>
</dbReference>
<evidence type="ECO:0000259" key="9">
    <source>
        <dbReference type="Pfam" id="PF12804"/>
    </source>
</evidence>
<dbReference type="AlphaFoldDB" id="A0A2T4U8P3"/>
<evidence type="ECO:0000256" key="7">
    <source>
        <dbReference type="ARBA" id="ARBA00023150"/>
    </source>
</evidence>
<dbReference type="GO" id="GO:0005525">
    <property type="term" value="F:GTP binding"/>
    <property type="evidence" value="ECO:0007669"/>
    <property type="project" value="UniProtKB-UniRule"/>
</dbReference>
<dbReference type="InterPro" id="IPR025877">
    <property type="entry name" value="MobA-like_NTP_Trfase"/>
</dbReference>
<comment type="function">
    <text evidence="8">Transfers a GMP moiety from GTP to Mo-molybdopterin (Mo-MPT) cofactor (Moco or molybdenum cofactor) to form Mo-molybdopterin guanine dinucleotide (Mo-MGD) cofactor.</text>
</comment>
<keyword evidence="1 8" id="KW-0963">Cytoplasm</keyword>
<comment type="catalytic activity">
    <reaction evidence="8">
        <text>Mo-molybdopterin + GTP + H(+) = Mo-molybdopterin guanine dinucleotide + diphosphate</text>
        <dbReference type="Rhea" id="RHEA:34243"/>
        <dbReference type="ChEBI" id="CHEBI:15378"/>
        <dbReference type="ChEBI" id="CHEBI:33019"/>
        <dbReference type="ChEBI" id="CHEBI:37565"/>
        <dbReference type="ChEBI" id="CHEBI:71302"/>
        <dbReference type="ChEBI" id="CHEBI:71310"/>
        <dbReference type="EC" id="2.7.7.77"/>
    </reaction>
</comment>
<evidence type="ECO:0000256" key="2">
    <source>
        <dbReference type="ARBA" id="ARBA00022679"/>
    </source>
</evidence>
<feature type="binding site" evidence="8">
    <location>
        <position position="21"/>
    </location>
    <ligand>
        <name>GTP</name>
        <dbReference type="ChEBI" id="CHEBI:37565"/>
    </ligand>
</feature>
<evidence type="ECO:0000256" key="3">
    <source>
        <dbReference type="ARBA" id="ARBA00022723"/>
    </source>
</evidence>
<comment type="subcellular location">
    <subcellularLocation>
        <location evidence="8">Cytoplasm</location>
    </subcellularLocation>
</comment>
<dbReference type="GO" id="GO:0061603">
    <property type="term" value="F:molybdenum cofactor guanylyltransferase activity"/>
    <property type="evidence" value="ECO:0007669"/>
    <property type="project" value="UniProtKB-EC"/>
</dbReference>
<dbReference type="Proteomes" id="UP000240509">
    <property type="component" value="Unassembled WGS sequence"/>
</dbReference>
<dbReference type="SUPFAM" id="SSF53448">
    <property type="entry name" value="Nucleotide-diphospho-sugar transferases"/>
    <property type="match status" value="1"/>
</dbReference>
<comment type="caution">
    <text evidence="8">Lacks conserved residue(s) required for the propagation of feature annotation.</text>
</comment>
<comment type="cofactor">
    <cofactor evidence="8">
        <name>Mg(2+)</name>
        <dbReference type="ChEBI" id="CHEBI:18420"/>
    </cofactor>
</comment>
<evidence type="ECO:0000256" key="5">
    <source>
        <dbReference type="ARBA" id="ARBA00022842"/>
    </source>
</evidence>
<dbReference type="Pfam" id="PF12804">
    <property type="entry name" value="NTP_transf_3"/>
    <property type="match status" value="1"/>
</dbReference>
<keyword evidence="7 8" id="KW-0501">Molybdenum cofactor biosynthesis</keyword>
<feature type="binding site" evidence="8">
    <location>
        <position position="95"/>
    </location>
    <ligand>
        <name>GTP</name>
        <dbReference type="ChEBI" id="CHEBI:37565"/>
    </ligand>
</feature>
<comment type="caution">
    <text evidence="10">The sequence shown here is derived from an EMBL/GenBank/DDBJ whole genome shotgun (WGS) entry which is preliminary data.</text>
</comment>
<keyword evidence="11" id="KW-1185">Reference proteome</keyword>
<evidence type="ECO:0000313" key="10">
    <source>
        <dbReference type="EMBL" id="PTL39771.1"/>
    </source>
</evidence>
<keyword evidence="5 8" id="KW-0460">Magnesium</keyword>
<dbReference type="GO" id="GO:0046872">
    <property type="term" value="F:metal ion binding"/>
    <property type="evidence" value="ECO:0007669"/>
    <property type="project" value="UniProtKB-KW"/>
</dbReference>
<dbReference type="EMBL" id="PZJJ01000004">
    <property type="protein sequence ID" value="PTL39771.1"/>
    <property type="molecule type" value="Genomic_DNA"/>
</dbReference>
<sequence length="206" mass="22858">MLHVTGVILAGGQSSRMGENKALLSIRNKTVVECIAQALSEWTDSQIISAAEEETYLFTGLPVAVDLHPGEGPLAGLEAGMEKKQGDWYLAAACDMPLIRSEVIEYLVGKIKTTKYQAVLPVIHGRRQPLLAAYRADCLPVLKKCLSDGERSLKALFDKIDFDIITESDMIEAGIKKETVEASFFNMNHPEEYEKLLSWVDRQEES</sequence>
<feature type="binding site" evidence="8">
    <location>
        <position position="95"/>
    </location>
    <ligand>
        <name>Mg(2+)</name>
        <dbReference type="ChEBI" id="CHEBI:18420"/>
    </ligand>
</feature>
<keyword evidence="4 8" id="KW-0547">Nucleotide-binding</keyword>
<name>A0A2T4U8P3_9BACI</name>
<evidence type="ECO:0000256" key="4">
    <source>
        <dbReference type="ARBA" id="ARBA00022741"/>
    </source>
</evidence>
<dbReference type="RefSeq" id="WP_107583694.1">
    <property type="nucleotide sequence ID" value="NZ_PZJJ01000004.1"/>
</dbReference>
<keyword evidence="6 8" id="KW-0342">GTP-binding</keyword>
<keyword evidence="2 8" id="KW-0808">Transferase</keyword>
<dbReference type="PANTHER" id="PTHR19136:SF81">
    <property type="entry name" value="MOLYBDENUM COFACTOR GUANYLYLTRANSFERASE"/>
    <property type="match status" value="1"/>
</dbReference>
<organism evidence="10 11">
    <name type="scientific">Alkalicoccus saliphilus</name>
    <dbReference type="NCBI Taxonomy" id="200989"/>
    <lineage>
        <taxon>Bacteria</taxon>
        <taxon>Bacillati</taxon>
        <taxon>Bacillota</taxon>
        <taxon>Bacilli</taxon>
        <taxon>Bacillales</taxon>
        <taxon>Bacillaceae</taxon>
        <taxon>Alkalicoccus</taxon>
    </lineage>
</organism>
<dbReference type="EC" id="2.7.7.77" evidence="8"/>
<feature type="binding site" evidence="8">
    <location>
        <begin position="9"/>
        <end position="11"/>
    </location>
    <ligand>
        <name>GTP</name>
        <dbReference type="ChEBI" id="CHEBI:37565"/>
    </ligand>
</feature>
<evidence type="ECO:0000256" key="6">
    <source>
        <dbReference type="ARBA" id="ARBA00023134"/>
    </source>
</evidence>
<feature type="domain" description="MobA-like NTP transferase" evidence="9">
    <location>
        <begin position="6"/>
        <end position="157"/>
    </location>
</feature>
<evidence type="ECO:0000313" key="11">
    <source>
        <dbReference type="Proteomes" id="UP000240509"/>
    </source>
</evidence>
<dbReference type="InterPro" id="IPR013482">
    <property type="entry name" value="Molybde_CF_guanTrfase"/>
</dbReference>
<feature type="binding site" evidence="8">
    <location>
        <position position="66"/>
    </location>
    <ligand>
        <name>GTP</name>
        <dbReference type="ChEBI" id="CHEBI:37565"/>
    </ligand>
</feature>
<dbReference type="CDD" id="cd02503">
    <property type="entry name" value="MobA"/>
    <property type="match status" value="1"/>
</dbReference>